<dbReference type="PANTHER" id="PTHR44591:SF23">
    <property type="entry name" value="CHEY SUBFAMILY"/>
    <property type="match status" value="1"/>
</dbReference>
<feature type="modified residue" description="4-aspartylphosphate" evidence="4">
    <location>
        <position position="180"/>
    </location>
</feature>
<feature type="domain" description="Response regulatory" evidence="5">
    <location>
        <begin position="132"/>
        <end position="247"/>
    </location>
</feature>
<dbReference type="AlphaFoldDB" id="I5AUN5"/>
<proteinExistence type="predicted"/>
<dbReference type="InterPro" id="IPR011006">
    <property type="entry name" value="CheY-like_superfamily"/>
</dbReference>
<keyword evidence="6" id="KW-0238">DNA-binding</keyword>
<dbReference type="PANTHER" id="PTHR44591">
    <property type="entry name" value="STRESS RESPONSE REGULATOR PROTEIN 1"/>
    <property type="match status" value="1"/>
</dbReference>
<reference evidence="6 7" key="1">
    <citation type="submission" date="2010-08" db="EMBL/GenBank/DDBJ databases">
        <authorList>
            <consortium name="US DOE Joint Genome Institute (JGI-PGF)"/>
            <person name="Lucas S."/>
            <person name="Copeland A."/>
            <person name="Lapidus A."/>
            <person name="Cheng J.-F."/>
            <person name="Bruce D."/>
            <person name="Goodwin L."/>
            <person name="Pitluck S."/>
            <person name="Land M.L."/>
            <person name="Hauser L."/>
            <person name="Chang Y.-J."/>
            <person name="Anderson I.J."/>
            <person name="Johnson E."/>
            <person name="Mulhopadhyay B."/>
            <person name="Kyrpides N."/>
            <person name="Woyke T.J."/>
        </authorList>
    </citation>
    <scope>NUCLEOTIDE SEQUENCE [LARGE SCALE GENOMIC DNA]</scope>
    <source>
        <strain evidence="6 7">6</strain>
    </source>
</reference>
<evidence type="ECO:0000256" key="4">
    <source>
        <dbReference type="PROSITE-ProRule" id="PRU00169"/>
    </source>
</evidence>
<evidence type="ECO:0000313" key="6">
    <source>
        <dbReference type="EMBL" id="EIM57508.1"/>
    </source>
</evidence>
<dbReference type="HOGENOM" id="CLU_079327_0_0_9"/>
<protein>
    <recommendedName>
        <fullName evidence="1">Stage 0 sporulation protein A homolog</fullName>
    </recommendedName>
</protein>
<dbReference type="OrthoDB" id="1706569at2"/>
<dbReference type="STRING" id="633697.EubceDRAFT1_1730"/>
<dbReference type="InterPro" id="IPR050595">
    <property type="entry name" value="Bact_response_regulator"/>
</dbReference>
<evidence type="ECO:0000256" key="2">
    <source>
        <dbReference type="ARBA" id="ARBA00022553"/>
    </source>
</evidence>
<dbReference type="eggNOG" id="COG0745">
    <property type="taxonomic scope" value="Bacteria"/>
</dbReference>
<dbReference type="SMART" id="SM00448">
    <property type="entry name" value="REC"/>
    <property type="match status" value="1"/>
</dbReference>
<keyword evidence="2 4" id="KW-0597">Phosphoprotein</keyword>
<keyword evidence="7" id="KW-1185">Reference proteome</keyword>
<evidence type="ECO:0000256" key="1">
    <source>
        <dbReference type="ARBA" id="ARBA00018672"/>
    </source>
</evidence>
<evidence type="ECO:0000313" key="7">
    <source>
        <dbReference type="Proteomes" id="UP000005753"/>
    </source>
</evidence>
<dbReference type="Pfam" id="PF00072">
    <property type="entry name" value="Response_reg"/>
    <property type="match status" value="1"/>
</dbReference>
<evidence type="ECO:0000259" key="5">
    <source>
        <dbReference type="PROSITE" id="PS50110"/>
    </source>
</evidence>
<organism evidence="6 7">
    <name type="scientific">Eubacterium cellulosolvens (strain ATCC 43171 / JCM 9499 / 6)</name>
    <name type="common">Cillobacterium cellulosolvens</name>
    <dbReference type="NCBI Taxonomy" id="633697"/>
    <lineage>
        <taxon>Bacteria</taxon>
        <taxon>Bacillati</taxon>
        <taxon>Bacillota</taxon>
        <taxon>Clostridia</taxon>
        <taxon>Eubacteriales</taxon>
        <taxon>Eubacteriaceae</taxon>
        <taxon>Eubacterium</taxon>
    </lineage>
</organism>
<dbReference type="GO" id="GO:0000160">
    <property type="term" value="P:phosphorelay signal transduction system"/>
    <property type="evidence" value="ECO:0007669"/>
    <property type="project" value="InterPro"/>
</dbReference>
<dbReference type="SUPFAM" id="SSF52172">
    <property type="entry name" value="CheY-like"/>
    <property type="match status" value="1"/>
</dbReference>
<dbReference type="Gene3D" id="3.40.50.2300">
    <property type="match status" value="1"/>
</dbReference>
<name>I5AUN5_EUBC6</name>
<accession>I5AUN5</accession>
<evidence type="ECO:0000256" key="3">
    <source>
        <dbReference type="ARBA" id="ARBA00024867"/>
    </source>
</evidence>
<dbReference type="CDD" id="cd00156">
    <property type="entry name" value="REC"/>
    <property type="match status" value="1"/>
</dbReference>
<dbReference type="PROSITE" id="PS50110">
    <property type="entry name" value="RESPONSE_REGULATORY"/>
    <property type="match status" value="1"/>
</dbReference>
<dbReference type="EMBL" id="CM001487">
    <property type="protein sequence ID" value="EIM57508.1"/>
    <property type="molecule type" value="Genomic_DNA"/>
</dbReference>
<reference evidence="6 7" key="2">
    <citation type="submission" date="2012-02" db="EMBL/GenBank/DDBJ databases">
        <title>Improved High-Quality Draft sequence of Eubacterium cellulosolvens 6.</title>
        <authorList>
            <consortium name="US DOE Joint Genome Institute"/>
            <person name="Lucas S."/>
            <person name="Han J."/>
            <person name="Lapidus A."/>
            <person name="Cheng J.-F."/>
            <person name="Goodwin L."/>
            <person name="Pitluck S."/>
            <person name="Peters L."/>
            <person name="Mikhailova N."/>
            <person name="Gu W."/>
            <person name="Detter J.C."/>
            <person name="Han C."/>
            <person name="Tapia R."/>
            <person name="Land M."/>
            <person name="Hauser L."/>
            <person name="Kyrpides N."/>
            <person name="Ivanova N."/>
            <person name="Pagani I."/>
            <person name="Johnson E."/>
            <person name="Mukhopadhyay B."/>
            <person name="Anderson I."/>
            <person name="Woyke T."/>
        </authorList>
    </citation>
    <scope>NUCLEOTIDE SEQUENCE [LARGE SCALE GENOMIC DNA]</scope>
    <source>
        <strain evidence="6 7">6</strain>
    </source>
</reference>
<comment type="function">
    <text evidence="3">May play the central regulatory role in sporulation. It may be an element of the effector pathway responsible for the activation of sporulation genes in response to nutritional stress. Spo0A may act in concert with spo0H (a sigma factor) to control the expression of some genes that are critical to the sporulation process.</text>
</comment>
<dbReference type="InterPro" id="IPR001789">
    <property type="entry name" value="Sig_transdc_resp-reg_receiver"/>
</dbReference>
<gene>
    <name evidence="6" type="ORF">EubceDRAFT1_1730</name>
</gene>
<sequence>MAGKVLLINHGNALMANTLKRLLGEMEIEMSSVEPEMEKVASEIKGADVLMLFAGDYVYTALDLLVYLKDICFGEDKPLCIMGDEQEIAEIRKSVPEKLISYVFTRPANVRDIAQQMQALINSGNGKAAARQILLVDDDTMFLQTMQSWFGSRYHVTATKSGMQAITYLASHKPDLILLDYDMPVTTGPQVLEMIRSEPNCADIPVIFLTGRNDRESVMSVMRLKPDGYLLKSQLRDAIITSVDRFFETRKWENLYS</sequence>
<dbReference type="GO" id="GO:0003677">
    <property type="term" value="F:DNA binding"/>
    <property type="evidence" value="ECO:0007669"/>
    <property type="project" value="UniProtKB-KW"/>
</dbReference>
<dbReference type="Proteomes" id="UP000005753">
    <property type="component" value="Chromosome"/>
</dbReference>